<protein>
    <submittedName>
        <fullName evidence="2">Uncharacterized protein</fullName>
    </submittedName>
</protein>
<reference evidence="2 3" key="1">
    <citation type="submission" date="2017-02" db="EMBL/GenBank/DDBJ databases">
        <authorList>
            <person name="Peterson S.W."/>
        </authorList>
    </citation>
    <scope>NUCLEOTIDE SEQUENCE [LARGE SCALE GENOMIC DNA]</scope>
    <source>
        <strain evidence="2 3">CECT 9027</strain>
    </source>
</reference>
<keyword evidence="1" id="KW-0812">Transmembrane</keyword>
<keyword evidence="1" id="KW-0472">Membrane</keyword>
<dbReference type="Proteomes" id="UP000189475">
    <property type="component" value="Unassembled WGS sequence"/>
</dbReference>
<feature type="transmembrane region" description="Helical" evidence="1">
    <location>
        <begin position="86"/>
        <end position="106"/>
    </location>
</feature>
<gene>
    <name evidence="2" type="ORF">VPAL9027_02266</name>
</gene>
<proteinExistence type="predicted"/>
<dbReference type="STRING" id="1918946.VPAL9027_02266"/>
<keyword evidence="3" id="KW-1185">Reference proteome</keyword>
<dbReference type="OrthoDB" id="769710at2"/>
<evidence type="ECO:0000313" key="2">
    <source>
        <dbReference type="EMBL" id="SJL84284.1"/>
    </source>
</evidence>
<sequence length="107" mass="12167">MIIWRGWGILVVLITMVMYMAVIFLGESIFHQGYAIHAQYYHAVATLLSAIAVWFTGRKLNGGQGRELLDEKTGQKVIMKSSHSLFFIKFEYWAIPLAILGLLFMIA</sequence>
<name>A0A1R4B5T2_9VIBR</name>
<dbReference type="EMBL" id="FUFT01000005">
    <property type="protein sequence ID" value="SJL84284.1"/>
    <property type="molecule type" value="Genomic_DNA"/>
</dbReference>
<feature type="transmembrane region" description="Helical" evidence="1">
    <location>
        <begin position="7"/>
        <end position="26"/>
    </location>
</feature>
<accession>A0A1R4B5T2</accession>
<evidence type="ECO:0000313" key="3">
    <source>
        <dbReference type="Proteomes" id="UP000189475"/>
    </source>
</evidence>
<feature type="transmembrane region" description="Helical" evidence="1">
    <location>
        <begin position="38"/>
        <end position="57"/>
    </location>
</feature>
<organism evidence="2 3">
    <name type="scientific">Vibrio palustris</name>
    <dbReference type="NCBI Taxonomy" id="1918946"/>
    <lineage>
        <taxon>Bacteria</taxon>
        <taxon>Pseudomonadati</taxon>
        <taxon>Pseudomonadota</taxon>
        <taxon>Gammaproteobacteria</taxon>
        <taxon>Vibrionales</taxon>
        <taxon>Vibrionaceae</taxon>
        <taxon>Vibrio</taxon>
    </lineage>
</organism>
<keyword evidence="1" id="KW-1133">Transmembrane helix</keyword>
<dbReference type="RefSeq" id="WP_077314656.1">
    <property type="nucleotide sequence ID" value="NZ_AP024888.1"/>
</dbReference>
<evidence type="ECO:0000256" key="1">
    <source>
        <dbReference type="SAM" id="Phobius"/>
    </source>
</evidence>
<dbReference type="AlphaFoldDB" id="A0A1R4B5T2"/>